<dbReference type="PANTHER" id="PTHR19328:SF75">
    <property type="entry name" value="ALDOSE SUGAR DEHYDROGENASE YLII"/>
    <property type="match status" value="1"/>
</dbReference>
<feature type="domain" description="Glucose/Sorbosone dehydrogenase" evidence="2">
    <location>
        <begin position="60"/>
        <end position="401"/>
    </location>
</feature>
<dbReference type="Proteomes" id="UP000199451">
    <property type="component" value="Unassembled WGS sequence"/>
</dbReference>
<dbReference type="Pfam" id="PF07995">
    <property type="entry name" value="GSDH"/>
    <property type="match status" value="1"/>
</dbReference>
<sequence>MDRRTYLTISGLTAGAALAGCVGSPSGDADSESTSRSDDASTTDSGESDDITVERAVTGLTRPWSLESLPDDPRLLVTEQRGRLLLADPESGSTERVGGTPEVYARGQGGLLDVALHPRFPSEPWLYLTYSAARNDGTSTTHLGRGRLDTDAARLTEFEQLHAAEPFVESTGHFGSRLTFDAEERLYMTVGDRQFKNFGPDHVSQDLTNELGCVLRFEADGSVPADNPFVDDSDARDTIFSYGHRNPQGLTTHPETGEIWESEFGEQDGDELNVLEAGANYGWPVADEGCTYGSGEPIGVSHDERDDVVAPVFSWPCGSGGFPPSGMAFYTGETFSDWQGDLFVGGLASQYLAHFTVDGRTVTEVDPLLADRGWRVRDVLAVPETGDLYAIVDAGDAPLVRLSVDG</sequence>
<name>A0A1G9YJU5_9EURY</name>
<organism evidence="3 4">
    <name type="scientific">Halogranum gelatinilyticum</name>
    <dbReference type="NCBI Taxonomy" id="660521"/>
    <lineage>
        <taxon>Archaea</taxon>
        <taxon>Methanobacteriati</taxon>
        <taxon>Methanobacteriota</taxon>
        <taxon>Stenosarchaea group</taxon>
        <taxon>Halobacteria</taxon>
        <taxon>Halobacteriales</taxon>
        <taxon>Haloferacaceae</taxon>
    </lineage>
</organism>
<evidence type="ECO:0000256" key="1">
    <source>
        <dbReference type="SAM" id="MobiDB-lite"/>
    </source>
</evidence>
<dbReference type="InterPro" id="IPR011041">
    <property type="entry name" value="Quinoprot_gluc/sorb_DH_b-prop"/>
</dbReference>
<proteinExistence type="predicted"/>
<evidence type="ECO:0000313" key="4">
    <source>
        <dbReference type="Proteomes" id="UP000199451"/>
    </source>
</evidence>
<dbReference type="RefSeq" id="WP_089699302.1">
    <property type="nucleotide sequence ID" value="NZ_FNHL01000005.1"/>
</dbReference>
<keyword evidence="4" id="KW-1185">Reference proteome</keyword>
<feature type="region of interest" description="Disordered" evidence="1">
    <location>
        <begin position="21"/>
        <end position="50"/>
    </location>
</feature>
<accession>A0A1G9YJU5</accession>
<evidence type="ECO:0000259" key="2">
    <source>
        <dbReference type="Pfam" id="PF07995"/>
    </source>
</evidence>
<evidence type="ECO:0000313" key="3">
    <source>
        <dbReference type="EMBL" id="SDN09509.1"/>
    </source>
</evidence>
<dbReference type="OrthoDB" id="6744at2157"/>
<dbReference type="PROSITE" id="PS51257">
    <property type="entry name" value="PROKAR_LIPOPROTEIN"/>
    <property type="match status" value="1"/>
</dbReference>
<dbReference type="STRING" id="660521.SAMN04487949_3348"/>
<gene>
    <name evidence="3" type="ORF">SAMN04487949_3348</name>
</gene>
<dbReference type="AlphaFoldDB" id="A0A1G9YJU5"/>
<dbReference type="Gene3D" id="2.120.10.30">
    <property type="entry name" value="TolB, C-terminal domain"/>
    <property type="match status" value="1"/>
</dbReference>
<protein>
    <submittedName>
        <fullName evidence="3">Quinoprotein glucose dehydrogenase</fullName>
    </submittedName>
</protein>
<dbReference type="SUPFAM" id="SSF50952">
    <property type="entry name" value="Soluble quinoprotein glucose dehydrogenase"/>
    <property type="match status" value="1"/>
</dbReference>
<dbReference type="InterPro" id="IPR011042">
    <property type="entry name" value="6-blade_b-propeller_TolB-like"/>
</dbReference>
<dbReference type="EMBL" id="FNHL01000005">
    <property type="protein sequence ID" value="SDN09509.1"/>
    <property type="molecule type" value="Genomic_DNA"/>
</dbReference>
<dbReference type="PANTHER" id="PTHR19328">
    <property type="entry name" value="HEDGEHOG-INTERACTING PROTEIN"/>
    <property type="match status" value="1"/>
</dbReference>
<reference evidence="4" key="1">
    <citation type="submission" date="2016-10" db="EMBL/GenBank/DDBJ databases">
        <authorList>
            <person name="Varghese N."/>
            <person name="Submissions S."/>
        </authorList>
    </citation>
    <scope>NUCLEOTIDE SEQUENCE [LARGE SCALE GENOMIC DNA]</scope>
    <source>
        <strain evidence="4">CGMCC 1.10119</strain>
    </source>
</reference>
<dbReference type="InterPro" id="IPR012938">
    <property type="entry name" value="Glc/Sorbosone_DH"/>
</dbReference>